<dbReference type="GO" id="GO:0005737">
    <property type="term" value="C:cytoplasm"/>
    <property type="evidence" value="ECO:0007669"/>
    <property type="project" value="TreeGrafter"/>
</dbReference>
<dbReference type="OMA" id="RWVENIK"/>
<dbReference type="STRING" id="796925.A0A137P3D7"/>
<dbReference type="Proteomes" id="UP000070444">
    <property type="component" value="Unassembled WGS sequence"/>
</dbReference>
<feature type="non-terminal residue" evidence="3">
    <location>
        <position position="1"/>
    </location>
</feature>
<evidence type="ECO:0000313" key="3">
    <source>
        <dbReference type="EMBL" id="KXN69414.1"/>
    </source>
</evidence>
<feature type="domain" description="ERAP1-like C-terminal" evidence="2">
    <location>
        <begin position="2"/>
        <end position="129"/>
    </location>
</feature>
<accession>A0A137P3D7</accession>
<dbReference type="Pfam" id="PF11838">
    <property type="entry name" value="ERAP1_C"/>
    <property type="match status" value="1"/>
</dbReference>
<name>A0A137P3D7_CONC2</name>
<dbReference type="InterPro" id="IPR050344">
    <property type="entry name" value="Peptidase_M1_aminopeptidases"/>
</dbReference>
<dbReference type="InterPro" id="IPR024571">
    <property type="entry name" value="ERAP1-like_C_dom"/>
</dbReference>
<dbReference type="Gene3D" id="1.25.50.20">
    <property type="match status" value="1"/>
</dbReference>
<dbReference type="GO" id="GO:0005615">
    <property type="term" value="C:extracellular space"/>
    <property type="evidence" value="ECO:0007669"/>
    <property type="project" value="TreeGrafter"/>
</dbReference>
<reference evidence="3 4" key="1">
    <citation type="journal article" date="2015" name="Genome Biol. Evol.">
        <title>Phylogenomic analyses indicate that early fungi evolved digesting cell walls of algal ancestors of land plants.</title>
        <authorList>
            <person name="Chang Y."/>
            <person name="Wang S."/>
            <person name="Sekimoto S."/>
            <person name="Aerts A.L."/>
            <person name="Choi C."/>
            <person name="Clum A."/>
            <person name="LaButti K.M."/>
            <person name="Lindquist E.A."/>
            <person name="Yee Ngan C."/>
            <person name="Ohm R.A."/>
            <person name="Salamov A.A."/>
            <person name="Grigoriev I.V."/>
            <person name="Spatafora J.W."/>
            <person name="Berbee M.L."/>
        </authorList>
    </citation>
    <scope>NUCLEOTIDE SEQUENCE [LARGE SCALE GENOMIC DNA]</scope>
    <source>
        <strain evidence="3 4">NRRL 28638</strain>
    </source>
</reference>
<dbReference type="GO" id="GO:0070006">
    <property type="term" value="F:metalloaminopeptidase activity"/>
    <property type="evidence" value="ECO:0007669"/>
    <property type="project" value="TreeGrafter"/>
</dbReference>
<dbReference type="AlphaFoldDB" id="A0A137P3D7"/>
<dbReference type="PANTHER" id="PTHR11533:SF174">
    <property type="entry name" value="PUROMYCIN-SENSITIVE AMINOPEPTIDASE-RELATED"/>
    <property type="match status" value="1"/>
</dbReference>
<dbReference type="GO" id="GO:0016020">
    <property type="term" value="C:membrane"/>
    <property type="evidence" value="ECO:0007669"/>
    <property type="project" value="TreeGrafter"/>
</dbReference>
<dbReference type="GO" id="GO:0042277">
    <property type="term" value="F:peptide binding"/>
    <property type="evidence" value="ECO:0007669"/>
    <property type="project" value="TreeGrafter"/>
</dbReference>
<dbReference type="OrthoDB" id="10031169at2759"/>
<dbReference type="GO" id="GO:0006508">
    <property type="term" value="P:proteolysis"/>
    <property type="evidence" value="ECO:0007669"/>
    <property type="project" value="TreeGrafter"/>
</dbReference>
<gene>
    <name evidence="3" type="ORF">CONCODRAFT_8144</name>
</gene>
<comment type="similarity">
    <text evidence="1">Belongs to the peptidase M1 family.</text>
</comment>
<organism evidence="3 4">
    <name type="scientific">Conidiobolus coronatus (strain ATCC 28846 / CBS 209.66 / NRRL 28638)</name>
    <name type="common">Delacroixia coronata</name>
    <dbReference type="NCBI Taxonomy" id="796925"/>
    <lineage>
        <taxon>Eukaryota</taxon>
        <taxon>Fungi</taxon>
        <taxon>Fungi incertae sedis</taxon>
        <taxon>Zoopagomycota</taxon>
        <taxon>Entomophthoromycotina</taxon>
        <taxon>Entomophthoromycetes</taxon>
        <taxon>Entomophthorales</taxon>
        <taxon>Ancylistaceae</taxon>
        <taxon>Conidiobolus</taxon>
    </lineage>
</organism>
<sequence>VKKLYLETTATDQKLIALAALGTTPHPELVQETLQFAISDAVRSQDLFRVFVYCGANPKGRRTTWSFTKSHWELLQTNFAQSLSSLSRILKASAGELSQHSDIEDIEQFFDGKDTKVFDMSLKQSLENVSVNSNWLSRDAEDVFKWLKSHEF</sequence>
<dbReference type="GO" id="GO:0008270">
    <property type="term" value="F:zinc ion binding"/>
    <property type="evidence" value="ECO:0007669"/>
    <property type="project" value="TreeGrafter"/>
</dbReference>
<evidence type="ECO:0000256" key="1">
    <source>
        <dbReference type="ARBA" id="ARBA00010136"/>
    </source>
</evidence>
<keyword evidence="4" id="KW-1185">Reference proteome</keyword>
<proteinExistence type="inferred from homology"/>
<dbReference type="EMBL" id="KQ964535">
    <property type="protein sequence ID" value="KXN69414.1"/>
    <property type="molecule type" value="Genomic_DNA"/>
</dbReference>
<protein>
    <recommendedName>
        <fullName evidence="2">ERAP1-like C-terminal domain-containing protein</fullName>
    </recommendedName>
</protein>
<evidence type="ECO:0000313" key="4">
    <source>
        <dbReference type="Proteomes" id="UP000070444"/>
    </source>
</evidence>
<dbReference type="GO" id="GO:0043171">
    <property type="term" value="P:peptide catabolic process"/>
    <property type="evidence" value="ECO:0007669"/>
    <property type="project" value="TreeGrafter"/>
</dbReference>
<evidence type="ECO:0000259" key="2">
    <source>
        <dbReference type="Pfam" id="PF11838"/>
    </source>
</evidence>
<dbReference type="PANTHER" id="PTHR11533">
    <property type="entry name" value="PROTEASE M1 ZINC METALLOPROTEASE"/>
    <property type="match status" value="1"/>
</dbReference>